<gene>
    <name evidence="2" type="ORF">SAMN04488063_0293</name>
</gene>
<dbReference type="InterPro" id="IPR055894">
    <property type="entry name" value="DUF7471"/>
</dbReference>
<accession>A0A1I2LHT5</accession>
<dbReference type="Pfam" id="PF24283">
    <property type="entry name" value="DUF7471"/>
    <property type="match status" value="1"/>
</dbReference>
<keyword evidence="1" id="KW-1133">Transmembrane helix</keyword>
<protein>
    <submittedName>
        <fullName evidence="2">Uncharacterized protein</fullName>
    </submittedName>
</protein>
<keyword evidence="3" id="KW-1185">Reference proteome</keyword>
<feature type="transmembrane region" description="Helical" evidence="1">
    <location>
        <begin position="82"/>
        <end position="99"/>
    </location>
</feature>
<evidence type="ECO:0000313" key="2">
    <source>
        <dbReference type="EMBL" id="SFF78854.1"/>
    </source>
</evidence>
<reference evidence="3" key="1">
    <citation type="submission" date="2016-10" db="EMBL/GenBank/DDBJ databases">
        <authorList>
            <person name="Varghese N."/>
            <person name="Submissions S."/>
        </authorList>
    </citation>
    <scope>NUCLEOTIDE SEQUENCE [LARGE SCALE GENOMIC DNA]</scope>
    <source>
        <strain evidence="3">CGMCC 1.7739</strain>
    </source>
</reference>
<evidence type="ECO:0000313" key="3">
    <source>
        <dbReference type="Proteomes" id="UP000198876"/>
    </source>
</evidence>
<keyword evidence="1" id="KW-0472">Membrane</keyword>
<evidence type="ECO:0000256" key="1">
    <source>
        <dbReference type="SAM" id="Phobius"/>
    </source>
</evidence>
<dbReference type="RefSeq" id="WP_092887389.1">
    <property type="nucleotide sequence ID" value="NZ_FOOQ01000001.1"/>
</dbReference>
<dbReference type="AlphaFoldDB" id="A0A1I2LHT5"/>
<sequence length="111" mass="11251">MLSPAHAGAHGGFDGPLAAVLLLAGVGSLVVAGLAVGALVRRRSRSFLLVALALVTLAARTAVAGATMAGMVDTSAHHLLEHGLDVVMAGLVIAAVYYARRTERAAKGEKR</sequence>
<keyword evidence="1" id="KW-0812">Transmembrane</keyword>
<organism evidence="2 3">
    <name type="scientific">Halopelagius inordinatus</name>
    <dbReference type="NCBI Taxonomy" id="553467"/>
    <lineage>
        <taxon>Archaea</taxon>
        <taxon>Methanobacteriati</taxon>
        <taxon>Methanobacteriota</taxon>
        <taxon>Stenosarchaea group</taxon>
        <taxon>Halobacteria</taxon>
        <taxon>Halobacteriales</taxon>
        <taxon>Haloferacaceae</taxon>
    </lineage>
</organism>
<dbReference type="STRING" id="553467.SAMN04488063_0293"/>
<feature type="transmembrane region" description="Helical" evidence="1">
    <location>
        <begin position="20"/>
        <end position="40"/>
    </location>
</feature>
<dbReference type="EMBL" id="FOOQ01000001">
    <property type="protein sequence ID" value="SFF78854.1"/>
    <property type="molecule type" value="Genomic_DNA"/>
</dbReference>
<dbReference type="Proteomes" id="UP000198876">
    <property type="component" value="Unassembled WGS sequence"/>
</dbReference>
<proteinExistence type="predicted"/>
<name>A0A1I2LHT5_9EURY</name>
<feature type="transmembrane region" description="Helical" evidence="1">
    <location>
        <begin position="47"/>
        <end position="70"/>
    </location>
</feature>
<dbReference type="OrthoDB" id="342056at2157"/>